<dbReference type="SUPFAM" id="SSF48403">
    <property type="entry name" value="Ankyrin repeat"/>
    <property type="match status" value="1"/>
</dbReference>
<dbReference type="OMA" id="IKWDIIL"/>
<dbReference type="InterPro" id="IPR036152">
    <property type="entry name" value="Asp/glu_Ase-like_sf"/>
</dbReference>
<dbReference type="PRINTS" id="PR00139">
    <property type="entry name" value="ASNGLNASE"/>
</dbReference>
<dbReference type="InterPro" id="IPR006034">
    <property type="entry name" value="Asparaginase/glutaminase-like"/>
</dbReference>
<dbReference type="Pfam" id="PF17763">
    <property type="entry name" value="Asparaginase_C"/>
    <property type="match status" value="1"/>
</dbReference>
<dbReference type="Gene3D" id="3.40.50.40">
    <property type="match status" value="1"/>
</dbReference>
<proteinExistence type="predicted"/>
<dbReference type="InterPro" id="IPR037152">
    <property type="entry name" value="L-asparaginase_N_sf"/>
</dbReference>
<keyword evidence="9" id="KW-1185">Reference proteome</keyword>
<gene>
    <name evidence="8" type="ORF">EGR_04982</name>
</gene>
<evidence type="ECO:0000256" key="3">
    <source>
        <dbReference type="PROSITE-ProRule" id="PRU00023"/>
    </source>
</evidence>
<feature type="repeat" description="ANK" evidence="3">
    <location>
        <begin position="562"/>
        <end position="590"/>
    </location>
</feature>
<keyword evidence="3" id="KW-0040">ANK repeat</keyword>
<dbReference type="SMART" id="SM00248">
    <property type="entry name" value="ANK"/>
    <property type="match status" value="3"/>
</dbReference>
<evidence type="ECO:0000256" key="2">
    <source>
        <dbReference type="ARBA" id="ARBA00022801"/>
    </source>
</evidence>
<name>W6V2H1_ECHGR</name>
<dbReference type="Pfam" id="PF12796">
    <property type="entry name" value="Ank_2"/>
    <property type="match status" value="2"/>
</dbReference>
<dbReference type="KEGG" id="egl:EGR_04982"/>
<dbReference type="PIRSF" id="PIRSF001220">
    <property type="entry name" value="L-ASNase_gatD"/>
    <property type="match status" value="1"/>
</dbReference>
<dbReference type="Gene3D" id="3.40.50.1170">
    <property type="entry name" value="L-asparaginase, N-terminal domain"/>
    <property type="match status" value="1"/>
</dbReference>
<dbReference type="InterPro" id="IPR027473">
    <property type="entry name" value="L-asparaginase_C"/>
</dbReference>
<dbReference type="PANTHER" id="PTHR11707:SF28">
    <property type="entry name" value="60 KDA LYSOPHOSPHOLIPASE"/>
    <property type="match status" value="1"/>
</dbReference>
<dbReference type="InterPro" id="IPR036770">
    <property type="entry name" value="Ankyrin_rpt-contain_sf"/>
</dbReference>
<dbReference type="InterPro" id="IPR040919">
    <property type="entry name" value="Asparaginase_C"/>
</dbReference>
<dbReference type="GO" id="GO:0009066">
    <property type="term" value="P:aspartate family amino acid metabolic process"/>
    <property type="evidence" value="ECO:0007669"/>
    <property type="project" value="UniProtKB-ARBA"/>
</dbReference>
<dbReference type="RefSeq" id="XP_024351325.1">
    <property type="nucleotide sequence ID" value="XM_024494231.1"/>
</dbReference>
<dbReference type="Gene3D" id="1.25.40.20">
    <property type="entry name" value="Ankyrin repeat-containing domain"/>
    <property type="match status" value="2"/>
</dbReference>
<dbReference type="PIRSF" id="PIRSF500176">
    <property type="entry name" value="L_ASNase"/>
    <property type="match status" value="1"/>
</dbReference>
<sequence>MVLGPPGKCINGNQADSPKSPNWFSNKRIQGFFKKLSTNYPTSKTTPLYSNVVPLGKNLLDYASSVPGTNAIGTVLVLYTGGAIGMQKESGVYKPKQHFLTSYLFQMPIFNDHPTTKATPIPSVATQTVYLTMMTPVAFVFLANPLAHDQEMVFWEHAPLFYSSTSLPPTSIKTSTPSTVSLPLALPLDEDGRRILYRLLEYDTLLDSSDCQLEVWINLAKDLERFYDYFDGFVILHGTDTLPYAASALSFILENLTKPVVMTGSELPIDRLRNDGRINLLGSLLFAGSGYDIPEVTVFIQNELYRGNRIVKAATTDLEAFLAPNSQPLAVMDEHVKVYKERIWTAPKQASKRLRVQSNLCPNVAILRLFPSISIDAVRSFFQPPMQGVILETFGTGNIPSNNAELVEALKEAHEVHNIVLLNVTQCWKGTVANVYATGAILSSVGAVSGCDITTEAALMKMAYVLGKWDNPATQRRMLSHSLRGEMTEPFVETRSHRRHSVSTSQSSEASASKEMTTALGETLVNAEAAGLARQWSENLFHSLICAAADNDDYTDSGRIHPLHVAAGAGAYAACRLMLENGVSANIADARGFTPLSYAVRGRNCTPALISLLLHFGCRLPHIASARAREANIAASNGRLKQLRFYRLAGLTLQELDAEGRSPLHTAVAYHQTEVVRYLITPAKTVAVASDFNDFDQNELFELGGAGVDPNHLTGYGTTALEEARKRNFLDIVQILESASGTH</sequence>
<dbReference type="AlphaFoldDB" id="W6V2H1"/>
<organism evidence="8 9">
    <name type="scientific">Echinococcus granulosus</name>
    <name type="common">Hydatid tapeworm</name>
    <dbReference type="NCBI Taxonomy" id="6210"/>
    <lineage>
        <taxon>Eukaryota</taxon>
        <taxon>Metazoa</taxon>
        <taxon>Spiralia</taxon>
        <taxon>Lophotrochozoa</taxon>
        <taxon>Platyhelminthes</taxon>
        <taxon>Cestoda</taxon>
        <taxon>Eucestoda</taxon>
        <taxon>Cyclophyllidea</taxon>
        <taxon>Taeniidae</taxon>
        <taxon>Echinococcus</taxon>
        <taxon>Echinococcus granulosus group</taxon>
    </lineage>
</organism>
<evidence type="ECO:0000256" key="1">
    <source>
        <dbReference type="ARBA" id="ARBA00012920"/>
    </source>
</evidence>
<dbReference type="SUPFAM" id="SSF53774">
    <property type="entry name" value="Glutaminase/Asparaginase"/>
    <property type="match status" value="1"/>
</dbReference>
<evidence type="ECO:0000259" key="6">
    <source>
        <dbReference type="Pfam" id="PF00710"/>
    </source>
</evidence>
<dbReference type="InterPro" id="IPR027474">
    <property type="entry name" value="L-asparaginase_N"/>
</dbReference>
<feature type="active site" evidence="4">
    <location>
        <position position="239"/>
    </location>
</feature>
<evidence type="ECO:0000256" key="4">
    <source>
        <dbReference type="PROSITE-ProRule" id="PRU10100"/>
    </source>
</evidence>
<evidence type="ECO:0000313" key="8">
    <source>
        <dbReference type="EMBL" id="EUB60129.1"/>
    </source>
</evidence>
<dbReference type="EMBL" id="APAU02000034">
    <property type="protein sequence ID" value="EUB60129.1"/>
    <property type="molecule type" value="Genomic_DNA"/>
</dbReference>
<dbReference type="SMART" id="SM00870">
    <property type="entry name" value="Asparaginase"/>
    <property type="match status" value="1"/>
</dbReference>
<dbReference type="FunFam" id="3.40.50.40:FF:000001">
    <property type="entry name" value="L-asparaginase 1"/>
    <property type="match status" value="1"/>
</dbReference>
<reference evidence="8 9" key="1">
    <citation type="journal article" date="2013" name="Nat. Genet.">
        <title>The genome of the hydatid tapeworm Echinococcus granulosus.</title>
        <authorList>
            <person name="Zheng H."/>
            <person name="Zhang W."/>
            <person name="Zhang L."/>
            <person name="Zhang Z."/>
            <person name="Li J."/>
            <person name="Lu G."/>
            <person name="Zhu Y."/>
            <person name="Wang Y."/>
            <person name="Huang Y."/>
            <person name="Liu J."/>
            <person name="Kang H."/>
            <person name="Chen J."/>
            <person name="Wang L."/>
            <person name="Chen A."/>
            <person name="Yu S."/>
            <person name="Gao Z."/>
            <person name="Jin L."/>
            <person name="Gu W."/>
            <person name="Wang Z."/>
            <person name="Zhao L."/>
            <person name="Shi B."/>
            <person name="Wen H."/>
            <person name="Lin R."/>
            <person name="Jones M.K."/>
            <person name="Brejova B."/>
            <person name="Vinar T."/>
            <person name="Zhao G."/>
            <person name="McManus D.P."/>
            <person name="Chen Z."/>
            <person name="Zhou Y."/>
            <person name="Wang S."/>
        </authorList>
    </citation>
    <scope>NUCLEOTIDE SEQUENCE [LARGE SCALE GENOMIC DNA]</scope>
</reference>
<evidence type="ECO:0000256" key="5">
    <source>
        <dbReference type="SAM" id="MobiDB-lite"/>
    </source>
</evidence>
<feature type="region of interest" description="Disordered" evidence="5">
    <location>
        <begin position="490"/>
        <end position="515"/>
    </location>
</feature>
<dbReference type="Proteomes" id="UP000019149">
    <property type="component" value="Unassembled WGS sequence"/>
</dbReference>
<feature type="domain" description="L-asparaginase N-terminal" evidence="6">
    <location>
        <begin position="75"/>
        <end position="342"/>
    </location>
</feature>
<feature type="region of interest" description="Disordered" evidence="5">
    <location>
        <begin position="1"/>
        <end position="22"/>
    </location>
</feature>
<dbReference type="EC" id="3.5.1.1" evidence="1"/>
<dbReference type="InterPro" id="IPR027475">
    <property type="entry name" value="Asparaginase/glutaminase_AS2"/>
</dbReference>
<dbReference type="GO" id="GO:0004067">
    <property type="term" value="F:asparaginase activity"/>
    <property type="evidence" value="ECO:0007669"/>
    <property type="project" value="UniProtKB-UniRule"/>
</dbReference>
<feature type="compositionally biased region" description="Polar residues" evidence="5">
    <location>
        <begin position="11"/>
        <end position="22"/>
    </location>
</feature>
<dbReference type="PANTHER" id="PTHR11707">
    <property type="entry name" value="L-ASPARAGINASE"/>
    <property type="match status" value="1"/>
</dbReference>
<keyword evidence="2" id="KW-0378">Hydrolase</keyword>
<dbReference type="PROSITE" id="PS50297">
    <property type="entry name" value="ANK_REP_REGION"/>
    <property type="match status" value="1"/>
</dbReference>
<evidence type="ECO:0000259" key="7">
    <source>
        <dbReference type="Pfam" id="PF17763"/>
    </source>
</evidence>
<dbReference type="CTD" id="36340697"/>
<dbReference type="GeneID" id="36340697"/>
<feature type="compositionally biased region" description="Low complexity" evidence="5">
    <location>
        <begin position="502"/>
        <end position="513"/>
    </location>
</feature>
<evidence type="ECO:0000313" key="9">
    <source>
        <dbReference type="Proteomes" id="UP000019149"/>
    </source>
</evidence>
<comment type="caution">
    <text evidence="8">The sequence shown here is derived from an EMBL/GenBank/DDBJ whole genome shotgun (WGS) entry which is preliminary data.</text>
</comment>
<feature type="domain" description="Asparaginase/glutaminase C-terminal" evidence="7">
    <location>
        <begin position="363"/>
        <end position="478"/>
    </location>
</feature>
<dbReference type="PROSITE" id="PS50088">
    <property type="entry name" value="ANK_REPEAT"/>
    <property type="match status" value="2"/>
</dbReference>
<dbReference type="PROSITE" id="PS00917">
    <property type="entry name" value="ASN_GLN_ASE_2"/>
    <property type="match status" value="1"/>
</dbReference>
<feature type="repeat" description="ANK" evidence="3">
    <location>
        <begin position="659"/>
        <end position="691"/>
    </location>
</feature>
<dbReference type="InterPro" id="IPR002110">
    <property type="entry name" value="Ankyrin_rpt"/>
</dbReference>
<accession>W6V2H1</accession>
<dbReference type="STRING" id="6210.W6V2H1"/>
<dbReference type="PROSITE" id="PS51732">
    <property type="entry name" value="ASN_GLN_ASE_3"/>
    <property type="match status" value="1"/>
</dbReference>
<dbReference type="OrthoDB" id="542841at2759"/>
<dbReference type="Pfam" id="PF00710">
    <property type="entry name" value="Asparaginase"/>
    <property type="match status" value="1"/>
</dbReference>
<protein>
    <recommendedName>
        <fullName evidence="1">asparaginase</fullName>
        <ecNumber evidence="1">3.5.1.1</ecNumber>
    </recommendedName>
</protein>